<evidence type="ECO:0000256" key="4">
    <source>
        <dbReference type="ARBA" id="ARBA00022840"/>
    </source>
</evidence>
<reference evidence="6" key="2">
    <citation type="submission" date="2023-06" db="EMBL/GenBank/DDBJ databases">
        <authorList>
            <consortium name="Lawrence Berkeley National Laboratory"/>
            <person name="Mondo S.J."/>
            <person name="Hensen N."/>
            <person name="Bonometti L."/>
            <person name="Westerberg I."/>
            <person name="Brannstrom I.O."/>
            <person name="Guillou S."/>
            <person name="Cros-Aarteil S."/>
            <person name="Calhoun S."/>
            <person name="Haridas S."/>
            <person name="Kuo A."/>
            <person name="Pangilinan J."/>
            <person name="Riley R."/>
            <person name="Labutti K."/>
            <person name="Andreopoulos B."/>
            <person name="Lipzen A."/>
            <person name="Chen C."/>
            <person name="Yanf M."/>
            <person name="Daum C."/>
            <person name="Ng V."/>
            <person name="Clum A."/>
            <person name="Steindorff A."/>
            <person name="Ohm R."/>
            <person name="Martin F."/>
            <person name="Silar P."/>
            <person name="Natvig D."/>
            <person name="Lalanne C."/>
            <person name="Gautier V."/>
            <person name="Ament-Velasquez S.L."/>
            <person name="Kruys A."/>
            <person name="Hutchinson M.I."/>
            <person name="Powell A.J."/>
            <person name="Barry K."/>
            <person name="Miller A.N."/>
            <person name="Grigoriev I.V."/>
            <person name="Debuchy R."/>
            <person name="Gladieux P."/>
            <person name="Thoren M.H."/>
            <person name="Johannesson H."/>
        </authorList>
    </citation>
    <scope>NUCLEOTIDE SEQUENCE</scope>
    <source>
        <strain evidence="6">CBS 333.67</strain>
    </source>
</reference>
<dbReference type="Gene3D" id="3.40.50.300">
    <property type="entry name" value="P-loop containing nucleotide triphosphate hydrolases"/>
    <property type="match status" value="2"/>
</dbReference>
<dbReference type="EMBL" id="JAUDZG010000004">
    <property type="protein sequence ID" value="KAK3305073.1"/>
    <property type="molecule type" value="Genomic_DNA"/>
</dbReference>
<dbReference type="GO" id="GO:0005524">
    <property type="term" value="F:ATP binding"/>
    <property type="evidence" value="ECO:0007669"/>
    <property type="project" value="UniProtKB-KW"/>
</dbReference>
<dbReference type="SMART" id="SM00487">
    <property type="entry name" value="DEXDc"/>
    <property type="match status" value="1"/>
</dbReference>
<dbReference type="RefSeq" id="XP_062720853.1">
    <property type="nucleotide sequence ID" value="XM_062869240.1"/>
</dbReference>
<comment type="caution">
    <text evidence="6">The sequence shown here is derived from an EMBL/GenBank/DDBJ whole genome shotgun (WGS) entry which is preliminary data.</text>
</comment>
<dbReference type="Proteomes" id="UP001273166">
    <property type="component" value="Unassembled WGS sequence"/>
</dbReference>
<reference evidence="6" key="1">
    <citation type="journal article" date="2023" name="Mol. Phylogenet. Evol.">
        <title>Genome-scale phylogeny and comparative genomics of the fungal order Sordariales.</title>
        <authorList>
            <person name="Hensen N."/>
            <person name="Bonometti L."/>
            <person name="Westerberg I."/>
            <person name="Brannstrom I.O."/>
            <person name="Guillou S."/>
            <person name="Cros-Aarteil S."/>
            <person name="Calhoun S."/>
            <person name="Haridas S."/>
            <person name="Kuo A."/>
            <person name="Mondo S."/>
            <person name="Pangilinan J."/>
            <person name="Riley R."/>
            <person name="LaButti K."/>
            <person name="Andreopoulos B."/>
            <person name="Lipzen A."/>
            <person name="Chen C."/>
            <person name="Yan M."/>
            <person name="Daum C."/>
            <person name="Ng V."/>
            <person name="Clum A."/>
            <person name="Steindorff A."/>
            <person name="Ohm R.A."/>
            <person name="Martin F."/>
            <person name="Silar P."/>
            <person name="Natvig D.O."/>
            <person name="Lalanne C."/>
            <person name="Gautier V."/>
            <person name="Ament-Velasquez S.L."/>
            <person name="Kruys A."/>
            <person name="Hutchinson M.I."/>
            <person name="Powell A.J."/>
            <person name="Barry K."/>
            <person name="Miller A.N."/>
            <person name="Grigoriev I.V."/>
            <person name="Debuchy R."/>
            <person name="Gladieux P."/>
            <person name="Hiltunen Thoren M."/>
            <person name="Johannesson H."/>
        </authorList>
    </citation>
    <scope>NUCLEOTIDE SEQUENCE</scope>
    <source>
        <strain evidence="6">CBS 333.67</strain>
    </source>
</reference>
<name>A0AAJ0M157_9PEZI</name>
<keyword evidence="1" id="KW-0547">Nucleotide-binding</keyword>
<evidence type="ECO:0000313" key="6">
    <source>
        <dbReference type="EMBL" id="KAK3305073.1"/>
    </source>
</evidence>
<keyword evidence="2 6" id="KW-0378">Hydrolase</keyword>
<evidence type="ECO:0000256" key="1">
    <source>
        <dbReference type="ARBA" id="ARBA00022741"/>
    </source>
</evidence>
<evidence type="ECO:0000259" key="5">
    <source>
        <dbReference type="SMART" id="SM00487"/>
    </source>
</evidence>
<evidence type="ECO:0000256" key="3">
    <source>
        <dbReference type="ARBA" id="ARBA00022806"/>
    </source>
</evidence>
<dbReference type="InterPro" id="IPR014001">
    <property type="entry name" value="Helicase_ATP-bd"/>
</dbReference>
<evidence type="ECO:0000313" key="7">
    <source>
        <dbReference type="Proteomes" id="UP001273166"/>
    </source>
</evidence>
<sequence>MNPLRDLRAVLHVADDSEIWERTCRFFCHDKAHTAYDQGVKLLGTTLCLHPHQMEAVYALLQRSFGGHFNGGIVALDTGLGKTIVSLAAVAVIRLVELNHYEVRQEWSTTAADNARVTMHRRHNPQGVTGPCPSGNPWSIECCCVADSFSSDIARQLGPGPSLVFTPSSVAGQFAKEAKRYLEQEIERPGSDNGQHSRQRFSFVDTIDLSTGSTLSRDIQSDILTHFLGARPVYALPKKGYHGMAPMLVPGSGSEMGYTANQAQRLFLKHRLVVVGSSPASLSSKGGSRNYFARAYNLAQQQRKSLRLYLASWAVAPRFVVLDEFHLVKHTSTVVYQTLQQLRSQAGPSNRFKLAALSATPISVSLQQSLKEVLSLIVSPDDLTAFCTAAQTIDAATKAGLPRDMDRYQEAMNTCSDLLGRVMTLRTTTDLFHGQVLLPLPPLRHERVPCRSARAQQEDFKRKMGLLTTAWSQEARATLEKQTPATNAAMRDRFFQFARFNQSFMRTLWLGSFPGIVDLPNDISSDPAAWLNSNTINRAITTKEGRDNHVVGQYIDVITRGSGKMEQLQRCLDRALHDMDIGDTGIAGPVPLKKHACVFASRPGVALIIAAYADKHWSSQWEVVLVLSAATVDGKKAIEGAFRDIPIGCPAKPTLFIATVGTCGTGLDSLKKANHAILFDLPFVESDSKQACGRVWRPGQRFPCYWTELWAEDSEAETLINERHEKRTDAFRRILGHRGGNSSKAEGGGQ</sequence>
<keyword evidence="3" id="KW-0347">Helicase</keyword>
<evidence type="ECO:0000256" key="2">
    <source>
        <dbReference type="ARBA" id="ARBA00022801"/>
    </source>
</evidence>
<dbReference type="PANTHER" id="PTHR45626">
    <property type="entry name" value="TRANSCRIPTION TERMINATION FACTOR 2-RELATED"/>
    <property type="match status" value="1"/>
</dbReference>
<dbReference type="GO" id="GO:0005634">
    <property type="term" value="C:nucleus"/>
    <property type="evidence" value="ECO:0007669"/>
    <property type="project" value="TreeGrafter"/>
</dbReference>
<gene>
    <name evidence="6" type="ORF">B0T15DRAFT_531245</name>
</gene>
<dbReference type="InterPro" id="IPR050628">
    <property type="entry name" value="SNF2_RAD54_helicase_TF"/>
</dbReference>
<dbReference type="GO" id="GO:0006281">
    <property type="term" value="P:DNA repair"/>
    <property type="evidence" value="ECO:0007669"/>
    <property type="project" value="TreeGrafter"/>
</dbReference>
<dbReference type="InterPro" id="IPR027417">
    <property type="entry name" value="P-loop_NTPase"/>
</dbReference>
<dbReference type="GO" id="GO:0004386">
    <property type="term" value="F:helicase activity"/>
    <property type="evidence" value="ECO:0007669"/>
    <property type="project" value="UniProtKB-KW"/>
</dbReference>
<keyword evidence="7" id="KW-1185">Reference proteome</keyword>
<dbReference type="GeneID" id="87888069"/>
<dbReference type="AlphaFoldDB" id="A0AAJ0M157"/>
<feature type="domain" description="Helicase ATP-binding" evidence="5">
    <location>
        <begin position="45"/>
        <end position="386"/>
    </location>
</feature>
<dbReference type="PANTHER" id="PTHR45626:SF17">
    <property type="entry name" value="HELICASE-LIKE TRANSCRIPTION FACTOR"/>
    <property type="match status" value="1"/>
</dbReference>
<keyword evidence="4" id="KW-0067">ATP-binding</keyword>
<dbReference type="SUPFAM" id="SSF52540">
    <property type="entry name" value="P-loop containing nucleoside triphosphate hydrolases"/>
    <property type="match status" value="2"/>
</dbReference>
<dbReference type="GO" id="GO:0016787">
    <property type="term" value="F:hydrolase activity"/>
    <property type="evidence" value="ECO:0007669"/>
    <property type="project" value="UniProtKB-KW"/>
</dbReference>
<proteinExistence type="predicted"/>
<accession>A0AAJ0M157</accession>
<organism evidence="6 7">
    <name type="scientific">Chaetomium strumarium</name>
    <dbReference type="NCBI Taxonomy" id="1170767"/>
    <lineage>
        <taxon>Eukaryota</taxon>
        <taxon>Fungi</taxon>
        <taxon>Dikarya</taxon>
        <taxon>Ascomycota</taxon>
        <taxon>Pezizomycotina</taxon>
        <taxon>Sordariomycetes</taxon>
        <taxon>Sordariomycetidae</taxon>
        <taxon>Sordariales</taxon>
        <taxon>Chaetomiaceae</taxon>
        <taxon>Chaetomium</taxon>
    </lineage>
</organism>
<protein>
    <submittedName>
        <fullName evidence="6">P-loop containing nucleoside triphosphate hydrolase protein</fullName>
    </submittedName>
</protein>
<dbReference type="GO" id="GO:0008094">
    <property type="term" value="F:ATP-dependent activity, acting on DNA"/>
    <property type="evidence" value="ECO:0007669"/>
    <property type="project" value="TreeGrafter"/>
</dbReference>